<feature type="domain" description="Secretin/TonB short N-terminal" evidence="12">
    <location>
        <begin position="33"/>
        <end position="86"/>
    </location>
</feature>
<evidence type="ECO:0000313" key="13">
    <source>
        <dbReference type="EMBL" id="QHW01366.1"/>
    </source>
</evidence>
<dbReference type="Gene3D" id="2.40.170.20">
    <property type="entry name" value="TonB-dependent receptor, beta-barrel domain"/>
    <property type="match status" value="1"/>
</dbReference>
<organism evidence="13 14">
    <name type="scientific">Spirosoma endbachense</name>
    <dbReference type="NCBI Taxonomy" id="2666025"/>
    <lineage>
        <taxon>Bacteria</taxon>
        <taxon>Pseudomonadati</taxon>
        <taxon>Bacteroidota</taxon>
        <taxon>Cytophagia</taxon>
        <taxon>Cytophagales</taxon>
        <taxon>Cytophagaceae</taxon>
        <taxon>Spirosoma</taxon>
    </lineage>
</organism>
<dbReference type="Pfam" id="PF07715">
    <property type="entry name" value="Plug"/>
    <property type="match status" value="1"/>
</dbReference>
<keyword evidence="6" id="KW-0408">Iron</keyword>
<keyword evidence="9 10" id="KW-0998">Cell outer membrane</keyword>
<evidence type="ECO:0000256" key="5">
    <source>
        <dbReference type="ARBA" id="ARBA00022692"/>
    </source>
</evidence>
<sequence>MVGQQARTAPALPAIATLRLADVLSDLKTRYRTDILFEDRTIANLTVPSDVLAGSTSLENALSRLLKPFDLRYKQVKPGIWVVLNRKKSVLDNGRTGGSPRFPEALTTEQDLTDNNQFNLRLPSSTTTSVVTAPEDISISGRVSAADNGRTGGAEPLPGVSVVVKGTNRGTTTDANGRYQLSIPEPASGPGSLTLVFSYVGYVAQEISLLNGNGQPRSEINVQLEETNQSLNEVVVVGYGSVRKSDLTGSVTSLKAQDLTRGTNVNLQQTLIGRSPGVQIYQKSGEPGATMSVQIRGITSITGNNDPLYVVDGLPVNDGTAIGTASAGGTTSNPNNRTPLNSLNPADIESIEILKDASASAIYGSRGANGVVIITTKKGREGKLKVEYNGTYGVQKVAHTQRFMTGDEYTKAINEIIDLGKLSTPKVTGPNANTDWQKLLLRDAPIQSHDLSFSGAGGNTRFYMSAGYFNQDGIMLKSGTRRYNARVNVENGIANKYNIGISLTTSYTRDYYNATGVGLNDNASALYMAQNYDPTAPPYNADGSYYRSPLMAPMDNPLAVINGQYGMGDTYRTFGNLYAEYFLAPSLSAKVRVGVDLNDNQRYFWIDPTTLTGLSYNGYADVRDGKRGYYLAEGTLNYNKSVKDHRISAVVGSTYERYTSSSLTASSRSFALADLTYDALGTGDNTLNGVSSGRQENKLISFLGRVNYAYKGKYLLTGSIRADGSARFGPNKRFGYFPSAALAWRIHDEDFLKNSRSLSELKFRASYGVTGNQPTVNYLYFSTYSAGRNAVFNGNKVSSLQPSRSANPNLQWESAVQADVGIDFGFFNSRLTGSIDYYNRKTSNLLYDIPQPSSTGFGSRTENVGSMRNSGLEFALKGVVLNKKDFRIDAGFNITTLKNQVLSLGNVSQSIGTGPGSIGQVSILKPGESIGSFYGYIVDGVWQTGDDFGQAQTGVRPGDPKYRDLDGNKIINANDRVILGKSLPDFYYGFNSSVSFKGLVLDVFFEGSQGAKMLNSSLVDSYYPVDYRRNKLADPYLNRWTPTNPTNDYPSFLPNDVQGQRQVTNKTVEDASYLRLQAIRLSYKIPVPSNRYISGASLFVNGQNLYTFTKYSGSDPAANALGDNILRIDYNTYPLTRTFTTGLNLQF</sequence>
<comment type="subcellular location">
    <subcellularLocation>
        <location evidence="1 10">Cell outer membrane</location>
        <topology evidence="1 10">Multi-pass membrane protein</topology>
    </subcellularLocation>
</comment>
<keyword evidence="4" id="KW-0410">Iron transport</keyword>
<dbReference type="NCBIfam" id="TIGR04057">
    <property type="entry name" value="SusC_RagA_signa"/>
    <property type="match status" value="1"/>
</dbReference>
<dbReference type="InterPro" id="IPR037066">
    <property type="entry name" value="Plug_dom_sf"/>
</dbReference>
<evidence type="ECO:0000256" key="10">
    <source>
        <dbReference type="PROSITE-ProRule" id="PRU01360"/>
    </source>
</evidence>
<dbReference type="EMBL" id="CP045997">
    <property type="protein sequence ID" value="QHW01366.1"/>
    <property type="molecule type" value="Genomic_DNA"/>
</dbReference>
<reference evidence="13 14" key="1">
    <citation type="submission" date="2019-11" db="EMBL/GenBank/DDBJ databases">
        <title>Spirosoma endbachense sp. nov., isolated from a natural salt meadow.</title>
        <authorList>
            <person name="Rojas J."/>
            <person name="Ambika Manirajan B."/>
            <person name="Ratering S."/>
            <person name="Suarez C."/>
            <person name="Geissler-Plaum R."/>
            <person name="Schnell S."/>
        </authorList>
    </citation>
    <scope>NUCLEOTIDE SEQUENCE [LARGE SCALE GENOMIC DNA]</scope>
    <source>
        <strain evidence="13 14">I-24</strain>
    </source>
</reference>
<dbReference type="InterPro" id="IPR000531">
    <property type="entry name" value="Beta-barrel_TonB"/>
</dbReference>
<evidence type="ECO:0000256" key="7">
    <source>
        <dbReference type="ARBA" id="ARBA00023077"/>
    </source>
</evidence>
<keyword evidence="7 11" id="KW-0798">TonB box</keyword>
<dbReference type="SUPFAM" id="SSF56935">
    <property type="entry name" value="Porins"/>
    <property type="match status" value="1"/>
</dbReference>
<gene>
    <name evidence="13" type="ORF">GJR95_18605</name>
</gene>
<dbReference type="Proteomes" id="UP000464577">
    <property type="component" value="Chromosome"/>
</dbReference>
<dbReference type="SUPFAM" id="SSF49464">
    <property type="entry name" value="Carboxypeptidase regulatory domain-like"/>
    <property type="match status" value="1"/>
</dbReference>
<keyword evidence="4" id="KW-0406">Ion transport</keyword>
<dbReference type="InterPro" id="IPR012910">
    <property type="entry name" value="Plug_dom"/>
</dbReference>
<dbReference type="InterPro" id="IPR008969">
    <property type="entry name" value="CarboxyPept-like_regulatory"/>
</dbReference>
<keyword evidence="3 10" id="KW-1134">Transmembrane beta strand</keyword>
<dbReference type="Pfam" id="PF00593">
    <property type="entry name" value="TonB_dep_Rec_b-barrel"/>
    <property type="match status" value="1"/>
</dbReference>
<dbReference type="Gene3D" id="2.170.130.10">
    <property type="entry name" value="TonB-dependent receptor, plug domain"/>
    <property type="match status" value="1"/>
</dbReference>
<evidence type="ECO:0000256" key="3">
    <source>
        <dbReference type="ARBA" id="ARBA00022452"/>
    </source>
</evidence>
<dbReference type="PROSITE" id="PS52016">
    <property type="entry name" value="TONB_DEPENDENT_REC_3"/>
    <property type="match status" value="1"/>
</dbReference>
<evidence type="ECO:0000256" key="2">
    <source>
        <dbReference type="ARBA" id="ARBA00022448"/>
    </source>
</evidence>
<dbReference type="Gene3D" id="3.55.50.30">
    <property type="match status" value="1"/>
</dbReference>
<evidence type="ECO:0000256" key="8">
    <source>
        <dbReference type="ARBA" id="ARBA00023136"/>
    </source>
</evidence>
<dbReference type="InterPro" id="IPR039426">
    <property type="entry name" value="TonB-dep_rcpt-like"/>
</dbReference>
<keyword evidence="8 10" id="KW-0472">Membrane</keyword>
<evidence type="ECO:0000256" key="4">
    <source>
        <dbReference type="ARBA" id="ARBA00022496"/>
    </source>
</evidence>
<evidence type="ECO:0000256" key="1">
    <source>
        <dbReference type="ARBA" id="ARBA00004571"/>
    </source>
</evidence>
<dbReference type="InterPro" id="IPR011662">
    <property type="entry name" value="Secretin/TonB_short_N"/>
</dbReference>
<proteinExistence type="inferred from homology"/>
<dbReference type="Pfam" id="PF13715">
    <property type="entry name" value="CarbopepD_reg_2"/>
    <property type="match status" value="1"/>
</dbReference>
<name>A0A6P1W8J9_9BACT</name>
<dbReference type="FunFam" id="2.170.130.10:FF:000008">
    <property type="entry name" value="SusC/RagA family TonB-linked outer membrane protein"/>
    <property type="match status" value="1"/>
</dbReference>
<dbReference type="InterPro" id="IPR023996">
    <property type="entry name" value="TonB-dep_OMP_SusC/RagA"/>
</dbReference>
<dbReference type="SMART" id="SM00965">
    <property type="entry name" value="STN"/>
    <property type="match status" value="1"/>
</dbReference>
<dbReference type="AlphaFoldDB" id="A0A6P1W8J9"/>
<evidence type="ECO:0000259" key="12">
    <source>
        <dbReference type="SMART" id="SM00965"/>
    </source>
</evidence>
<protein>
    <submittedName>
        <fullName evidence="13">SusC/RagA family TonB-linked outer membrane protein</fullName>
    </submittedName>
</protein>
<accession>A0A6P1W8J9</accession>
<dbReference type="InterPro" id="IPR023997">
    <property type="entry name" value="TonB-dep_OMP_SusC/RagA_CS"/>
</dbReference>
<evidence type="ECO:0000256" key="11">
    <source>
        <dbReference type="RuleBase" id="RU003357"/>
    </source>
</evidence>
<dbReference type="NCBIfam" id="TIGR04056">
    <property type="entry name" value="OMP_RagA_SusC"/>
    <property type="match status" value="1"/>
</dbReference>
<keyword evidence="14" id="KW-1185">Reference proteome</keyword>
<keyword evidence="2 10" id="KW-0813">Transport</keyword>
<dbReference type="KEGG" id="senf:GJR95_18605"/>
<dbReference type="GO" id="GO:0006826">
    <property type="term" value="P:iron ion transport"/>
    <property type="evidence" value="ECO:0007669"/>
    <property type="project" value="UniProtKB-KW"/>
</dbReference>
<evidence type="ECO:0000256" key="9">
    <source>
        <dbReference type="ARBA" id="ARBA00023237"/>
    </source>
</evidence>
<dbReference type="InterPro" id="IPR036942">
    <property type="entry name" value="Beta-barrel_TonB_sf"/>
</dbReference>
<dbReference type="Gene3D" id="2.60.40.1120">
    <property type="entry name" value="Carboxypeptidase-like, regulatory domain"/>
    <property type="match status" value="1"/>
</dbReference>
<comment type="similarity">
    <text evidence="10 11">Belongs to the TonB-dependent receptor family.</text>
</comment>
<evidence type="ECO:0000313" key="14">
    <source>
        <dbReference type="Proteomes" id="UP000464577"/>
    </source>
</evidence>
<dbReference type="GO" id="GO:0009279">
    <property type="term" value="C:cell outer membrane"/>
    <property type="evidence" value="ECO:0007669"/>
    <property type="project" value="UniProtKB-SubCell"/>
</dbReference>
<keyword evidence="5 10" id="KW-0812">Transmembrane</keyword>
<evidence type="ECO:0000256" key="6">
    <source>
        <dbReference type="ARBA" id="ARBA00023004"/>
    </source>
</evidence>